<dbReference type="SUPFAM" id="SSF56752">
    <property type="entry name" value="D-aminoacid aminotransferase-like PLP-dependent enzymes"/>
    <property type="match status" value="1"/>
</dbReference>
<dbReference type="InterPro" id="IPR001544">
    <property type="entry name" value="Aminotrans_IV"/>
</dbReference>
<dbReference type="GO" id="GO:0008483">
    <property type="term" value="F:transaminase activity"/>
    <property type="evidence" value="ECO:0007669"/>
    <property type="project" value="UniProtKB-KW"/>
</dbReference>
<keyword evidence="3 5" id="KW-0663">Pyridoxal phosphate</keyword>
<proteinExistence type="inferred from homology"/>
<dbReference type="PANTHER" id="PTHR42743">
    <property type="entry name" value="AMINO-ACID AMINOTRANSFERASE"/>
    <property type="match status" value="1"/>
</dbReference>
<comment type="similarity">
    <text evidence="2 4">Belongs to the class-IV pyridoxal-phosphate-dependent aminotransferase family.</text>
</comment>
<dbReference type="InterPro" id="IPR043132">
    <property type="entry name" value="BCAT-like_C"/>
</dbReference>
<reference evidence="6 7" key="1">
    <citation type="submission" date="2022-05" db="EMBL/GenBank/DDBJ databases">
        <authorList>
            <person name="Park J.-S."/>
        </authorList>
    </citation>
    <scope>NUCLEOTIDE SEQUENCE [LARGE SCALE GENOMIC DNA]</scope>
    <source>
        <strain evidence="6 7">2012CJ34-2</strain>
    </source>
</reference>
<keyword evidence="6" id="KW-0032">Aminotransferase</keyword>
<dbReference type="EMBL" id="JAMFLX010000004">
    <property type="protein sequence ID" value="MCL6269129.1"/>
    <property type="molecule type" value="Genomic_DNA"/>
</dbReference>
<dbReference type="Proteomes" id="UP001203338">
    <property type="component" value="Unassembled WGS sequence"/>
</dbReference>
<gene>
    <name evidence="6" type="ORF">M3P05_04125</name>
</gene>
<keyword evidence="6" id="KW-0808">Transferase</keyword>
<dbReference type="RefSeq" id="WP_249698023.1">
    <property type="nucleotide sequence ID" value="NZ_JAMFLX010000004.1"/>
</dbReference>
<protein>
    <submittedName>
        <fullName evidence="6">Aminotransferase class IV</fullName>
    </submittedName>
</protein>
<dbReference type="Pfam" id="PF01063">
    <property type="entry name" value="Aminotran_4"/>
    <property type="match status" value="1"/>
</dbReference>
<name>A0ABT0PCQ5_9GAMM</name>
<evidence type="ECO:0000256" key="4">
    <source>
        <dbReference type="RuleBase" id="RU004106"/>
    </source>
</evidence>
<evidence type="ECO:0000256" key="2">
    <source>
        <dbReference type="ARBA" id="ARBA00009320"/>
    </source>
</evidence>
<sequence length="301" mass="33858">MAQVYLNGEFVPVEEAKVSVLDRGFLFGDGVYEVIPVFAGKPLQEDAHMERLYRSLDAIELELSQTPEDFHGMFTRLLELNKESAKHLTIYLQITRGVVEKRAHGFPEKPTPTVFAMTIPLEPNIRTSLDEAPTGRAITQKDRRWQRCDIKSTSLLGNLISFQKAYREGMAESILIDCKGRVTEGASSNVFAIIGDRIITPPLSKRILGGITRALVLEIATRDGCYLCEERQLKVEELREASEIWITSSNREILPIVELDGAAVGAGNPGEVWRHIAGLYRIYRDQVPEINDDRRTESSQD</sequence>
<comment type="cofactor">
    <cofactor evidence="1 5">
        <name>pyridoxal 5'-phosphate</name>
        <dbReference type="ChEBI" id="CHEBI:597326"/>
    </cofactor>
</comment>
<dbReference type="PROSITE" id="PS00770">
    <property type="entry name" value="AA_TRANSFER_CLASS_4"/>
    <property type="match status" value="1"/>
</dbReference>
<dbReference type="InterPro" id="IPR050571">
    <property type="entry name" value="Class-IV_PLP-Dep_Aminotrnsfr"/>
</dbReference>
<dbReference type="Gene3D" id="3.30.470.10">
    <property type="match status" value="1"/>
</dbReference>
<evidence type="ECO:0000256" key="3">
    <source>
        <dbReference type="ARBA" id="ARBA00022898"/>
    </source>
</evidence>
<keyword evidence="7" id="KW-1185">Reference proteome</keyword>
<dbReference type="InterPro" id="IPR036038">
    <property type="entry name" value="Aminotransferase-like"/>
</dbReference>
<evidence type="ECO:0000313" key="7">
    <source>
        <dbReference type="Proteomes" id="UP001203338"/>
    </source>
</evidence>
<evidence type="ECO:0000256" key="1">
    <source>
        <dbReference type="ARBA" id="ARBA00001933"/>
    </source>
</evidence>
<organism evidence="6 7">
    <name type="scientific">Parendozoicomonas callyspongiae</name>
    <dbReference type="NCBI Taxonomy" id="2942213"/>
    <lineage>
        <taxon>Bacteria</taxon>
        <taxon>Pseudomonadati</taxon>
        <taxon>Pseudomonadota</taxon>
        <taxon>Gammaproteobacteria</taxon>
        <taxon>Oceanospirillales</taxon>
        <taxon>Endozoicomonadaceae</taxon>
        <taxon>Parendozoicomonas</taxon>
    </lineage>
</organism>
<dbReference type="InterPro" id="IPR043131">
    <property type="entry name" value="BCAT-like_N"/>
</dbReference>
<evidence type="ECO:0000256" key="5">
    <source>
        <dbReference type="RuleBase" id="RU004516"/>
    </source>
</evidence>
<evidence type="ECO:0000313" key="6">
    <source>
        <dbReference type="EMBL" id="MCL6269129.1"/>
    </source>
</evidence>
<accession>A0ABT0PCQ5</accession>
<comment type="caution">
    <text evidence="6">The sequence shown here is derived from an EMBL/GenBank/DDBJ whole genome shotgun (WGS) entry which is preliminary data.</text>
</comment>
<dbReference type="PANTHER" id="PTHR42743:SF10">
    <property type="entry name" value="D-ALANINE AMINOTRANSFERASE"/>
    <property type="match status" value="1"/>
</dbReference>
<dbReference type="InterPro" id="IPR018300">
    <property type="entry name" value="Aminotrans_IV_CS"/>
</dbReference>
<dbReference type="Gene3D" id="3.20.10.10">
    <property type="entry name" value="D-amino Acid Aminotransferase, subunit A, domain 2"/>
    <property type="match status" value="1"/>
</dbReference>